<feature type="compositionally biased region" description="Polar residues" evidence="1">
    <location>
        <begin position="446"/>
        <end position="456"/>
    </location>
</feature>
<feature type="compositionally biased region" description="Polar residues" evidence="1">
    <location>
        <begin position="50"/>
        <end position="65"/>
    </location>
</feature>
<feature type="compositionally biased region" description="Polar residues" evidence="1">
    <location>
        <begin position="478"/>
        <end position="487"/>
    </location>
</feature>
<feature type="region of interest" description="Disordered" evidence="1">
    <location>
        <begin position="638"/>
        <end position="699"/>
    </location>
</feature>
<feature type="compositionally biased region" description="Low complexity" evidence="1">
    <location>
        <begin position="746"/>
        <end position="760"/>
    </location>
</feature>
<dbReference type="Proteomes" id="UP001251528">
    <property type="component" value="Unassembled WGS sequence"/>
</dbReference>
<evidence type="ECO:0000256" key="1">
    <source>
        <dbReference type="SAM" id="MobiDB-lite"/>
    </source>
</evidence>
<feature type="region of interest" description="Disordered" evidence="1">
    <location>
        <begin position="155"/>
        <end position="263"/>
    </location>
</feature>
<feature type="compositionally biased region" description="Polar residues" evidence="1">
    <location>
        <begin position="244"/>
        <end position="255"/>
    </location>
</feature>
<feature type="region of interest" description="Disordered" evidence="1">
    <location>
        <begin position="421"/>
        <end position="498"/>
    </location>
</feature>
<feature type="compositionally biased region" description="Basic and acidic residues" evidence="1">
    <location>
        <begin position="527"/>
        <end position="537"/>
    </location>
</feature>
<feature type="region of interest" description="Disordered" evidence="1">
    <location>
        <begin position="719"/>
        <end position="779"/>
    </location>
</feature>
<feature type="compositionally biased region" description="Basic and acidic residues" evidence="1">
    <location>
        <begin position="840"/>
        <end position="850"/>
    </location>
</feature>
<reference evidence="2" key="1">
    <citation type="submission" date="2023-06" db="EMBL/GenBank/DDBJ databases">
        <title>Conoideocrella luteorostrata (Hypocreales: Clavicipitaceae), a potential biocontrol fungus for elongate hemlock scale in United States Christmas tree production areas.</title>
        <authorList>
            <person name="Barrett H."/>
            <person name="Lovett B."/>
            <person name="Macias A.M."/>
            <person name="Stajich J.E."/>
            <person name="Kasson M.T."/>
        </authorList>
    </citation>
    <scope>NUCLEOTIDE SEQUENCE</scope>
    <source>
        <strain evidence="2">ARSEF 14590</strain>
    </source>
</reference>
<keyword evidence="3" id="KW-1185">Reference proteome</keyword>
<feature type="compositionally biased region" description="Polar residues" evidence="1">
    <location>
        <begin position="425"/>
        <end position="436"/>
    </location>
</feature>
<feature type="compositionally biased region" description="Low complexity" evidence="1">
    <location>
        <begin position="863"/>
        <end position="875"/>
    </location>
</feature>
<protein>
    <submittedName>
        <fullName evidence="2">Uncharacterized protein</fullName>
    </submittedName>
</protein>
<gene>
    <name evidence="2" type="ORF">QQS21_000964</name>
</gene>
<evidence type="ECO:0000313" key="3">
    <source>
        <dbReference type="Proteomes" id="UP001251528"/>
    </source>
</evidence>
<evidence type="ECO:0000313" key="2">
    <source>
        <dbReference type="EMBL" id="KAK2613035.1"/>
    </source>
</evidence>
<dbReference type="EMBL" id="JASWJB010000009">
    <property type="protein sequence ID" value="KAK2613035.1"/>
    <property type="molecule type" value="Genomic_DNA"/>
</dbReference>
<dbReference type="AlphaFoldDB" id="A0AAJ0G281"/>
<name>A0AAJ0G281_9HYPO</name>
<accession>A0AAJ0G281</accession>
<sequence>MARFPFSISGRKKPTIELPADGPPMSKAHKILGSTPLSIDAPGGWDDALSSVTSDDGSPVASTSRLESESRRHEYDHQVVIANGEEGWDEDSDIMPHPLRLNAVNFPALTETEHTDTTGALRKSRSSSTIRSWYDKSKLPLSISQQTSSSAMARGLPTLEQLGRNPVIEDSAKARKKPPRLDLAQATRRETDAVGKSPNTTSGLDRMLRSPSVLSPFSPLSTRSRNSRKIQKRHTKEDIRSPVLETSQPGTSDSNRPGPDTLRDLPSLYDHYEQMSMRHVLRQSSTPGLQVAENGGPMLENVIEGLREEEDVHELAARRLGPAVPETPKTAVFVKPDSKLSPGGGARSISSRRTKTSKMSKSADRALEETDLLQTSVLVLSSDSEDDEIEQEPTAFQSPPSAPMKRTTITEDLAPFLAAARVKSSRGSIPSDQRNHTISRSRKQGIRTSVPTTNKHITIRSPEDRHTTPASIGPKSGTPYTNPLQTASSSRSSVTSDYSLNSTTTWQDEAGYGIQEARAITMLPARRPSDVEIETRETAPTNTSIIPKSPVPQRTSSTDQLTPPLSPTSVDFYIRSAHTSMDGPRSHSRLMAVTHQEEMLLSALRHKQQAMHQAPMSEAPEEVQQEGAVAKKVAEQENSALVDDKYNNAQSDIGDSSSEETQAKRHQSKGSQTTITGETFDFGFPAPPSFRESTSTQKKLGAEPMKLSIAPIQTSGLTLGGGVSLPSPSGPPPTLSLPKLPNGNGSVKSSSSRETASTQSQLDVPLFFDDTEPSPDLDDIRFWESATSPVAEPLGPEILRAVPWHESGYRQSSDKLATKSPKSGSPSFLHPHSFSRPNMKKQDFADDETRMTAADEDVPRPDSPISPDSFPIVPVKRTTRTNMARLSAVGPGFLYNAGEPGWWGDDG</sequence>
<feature type="region of interest" description="Disordered" evidence="1">
    <location>
        <begin position="334"/>
        <end position="365"/>
    </location>
</feature>
<feature type="compositionally biased region" description="Basic residues" evidence="1">
    <location>
        <begin position="225"/>
        <end position="234"/>
    </location>
</feature>
<feature type="compositionally biased region" description="Polar residues" evidence="1">
    <location>
        <begin position="647"/>
        <end position="660"/>
    </location>
</feature>
<feature type="compositionally biased region" description="Polar residues" evidence="1">
    <location>
        <begin position="538"/>
        <end position="567"/>
    </location>
</feature>
<comment type="caution">
    <text evidence="2">The sequence shown here is derived from an EMBL/GenBank/DDBJ whole genome shotgun (WGS) entry which is preliminary data.</text>
</comment>
<organism evidence="2 3">
    <name type="scientific">Conoideocrella luteorostrata</name>
    <dbReference type="NCBI Taxonomy" id="1105319"/>
    <lineage>
        <taxon>Eukaryota</taxon>
        <taxon>Fungi</taxon>
        <taxon>Dikarya</taxon>
        <taxon>Ascomycota</taxon>
        <taxon>Pezizomycotina</taxon>
        <taxon>Sordariomycetes</taxon>
        <taxon>Hypocreomycetidae</taxon>
        <taxon>Hypocreales</taxon>
        <taxon>Clavicipitaceae</taxon>
        <taxon>Conoideocrella</taxon>
    </lineage>
</organism>
<feature type="compositionally biased region" description="Low complexity" evidence="1">
    <location>
        <begin position="209"/>
        <end position="221"/>
    </location>
</feature>
<feature type="compositionally biased region" description="Low complexity" evidence="1">
    <location>
        <begin position="488"/>
        <end position="498"/>
    </location>
</feature>
<feature type="region of interest" description="Disordered" evidence="1">
    <location>
        <begin position="805"/>
        <end position="879"/>
    </location>
</feature>
<feature type="region of interest" description="Disordered" evidence="1">
    <location>
        <begin position="523"/>
        <end position="567"/>
    </location>
</feature>
<proteinExistence type="predicted"/>
<feature type="region of interest" description="Disordered" evidence="1">
    <location>
        <begin position="1"/>
        <end position="72"/>
    </location>
</feature>
<feature type="region of interest" description="Disordered" evidence="1">
    <location>
        <begin position="383"/>
        <end position="404"/>
    </location>
</feature>